<dbReference type="Pfam" id="PF00651">
    <property type="entry name" value="BTB"/>
    <property type="match status" value="1"/>
</dbReference>
<dbReference type="EMBL" id="BTRK01000005">
    <property type="protein sequence ID" value="GMR54663.1"/>
    <property type="molecule type" value="Genomic_DNA"/>
</dbReference>
<protein>
    <recommendedName>
        <fullName evidence="1">BTB domain-containing protein</fullName>
    </recommendedName>
</protein>
<dbReference type="PANTHER" id="PTHR47022">
    <property type="entry name" value="BTB AND MATH DOMAIN-CONTAINING PROTEIN 36-RELATED"/>
    <property type="match status" value="1"/>
</dbReference>
<dbReference type="Proteomes" id="UP001328107">
    <property type="component" value="Unassembled WGS sequence"/>
</dbReference>
<dbReference type="InterPro" id="IPR000210">
    <property type="entry name" value="BTB/POZ_dom"/>
</dbReference>
<organism evidence="2 3">
    <name type="scientific">Pristionchus mayeri</name>
    <dbReference type="NCBI Taxonomy" id="1317129"/>
    <lineage>
        <taxon>Eukaryota</taxon>
        <taxon>Metazoa</taxon>
        <taxon>Ecdysozoa</taxon>
        <taxon>Nematoda</taxon>
        <taxon>Chromadorea</taxon>
        <taxon>Rhabditida</taxon>
        <taxon>Rhabditina</taxon>
        <taxon>Diplogasteromorpha</taxon>
        <taxon>Diplogasteroidea</taxon>
        <taxon>Neodiplogasteridae</taxon>
        <taxon>Pristionchus</taxon>
    </lineage>
</organism>
<feature type="non-terminal residue" evidence="2">
    <location>
        <position position="1"/>
    </location>
</feature>
<dbReference type="AlphaFoldDB" id="A0AAN5D181"/>
<dbReference type="InterPro" id="IPR002083">
    <property type="entry name" value="MATH/TRAF_dom"/>
</dbReference>
<keyword evidence="3" id="KW-1185">Reference proteome</keyword>
<gene>
    <name evidence="2" type="ORF">PMAYCL1PPCAC_24858</name>
</gene>
<dbReference type="PROSITE" id="PS50097">
    <property type="entry name" value="BTB"/>
    <property type="match status" value="1"/>
</dbReference>
<name>A0AAN5D181_9BILA</name>
<dbReference type="SUPFAM" id="SSF54695">
    <property type="entry name" value="POZ domain"/>
    <property type="match status" value="1"/>
</dbReference>
<feature type="domain" description="BTB" evidence="1">
    <location>
        <begin position="108"/>
        <end position="175"/>
    </location>
</feature>
<evidence type="ECO:0000313" key="2">
    <source>
        <dbReference type="EMBL" id="GMR54663.1"/>
    </source>
</evidence>
<dbReference type="Pfam" id="PF00917">
    <property type="entry name" value="MATH"/>
    <property type="match status" value="1"/>
</dbReference>
<evidence type="ECO:0000313" key="3">
    <source>
        <dbReference type="Proteomes" id="UP001328107"/>
    </source>
</evidence>
<reference evidence="3" key="1">
    <citation type="submission" date="2022-10" db="EMBL/GenBank/DDBJ databases">
        <title>Genome assembly of Pristionchus species.</title>
        <authorList>
            <person name="Yoshida K."/>
            <person name="Sommer R.J."/>
        </authorList>
    </citation>
    <scope>NUCLEOTIDE SEQUENCE [LARGE SCALE GENOMIC DNA]</scope>
    <source>
        <strain evidence="3">RS5460</strain>
    </source>
</reference>
<accession>A0AAN5D181</accession>
<proteinExistence type="predicted"/>
<comment type="caution">
    <text evidence="2">The sequence shown here is derived from an EMBL/GenBank/DDBJ whole genome shotgun (WGS) entry which is preliminary data.</text>
</comment>
<sequence>RKMTVSGTDYLSVILACSENKTRLWSLATNIEYLLLNSDWKKNKSYKESAIFQRNCSHKGYGMSKWEDIINEKEDDKITVEIRFKITSMRGFRAVPIIDFGDSNEPCHDVTLVIGGEKINASKQYLSLHSPVFKSMFFGEFVEKDKKEIELNDINREEFLEMLRVIYPSHKKITDDNVSFFLKLGDRFQIKFLLDLAEDYLISSAVPELASKLILSDQCRLVNLQEHCLSSLTTSHQFTAIKGSPIYRDLS</sequence>
<dbReference type="CDD" id="cd18186">
    <property type="entry name" value="BTB_POZ_ZBTB_KLHL-like"/>
    <property type="match status" value="1"/>
</dbReference>
<dbReference type="CDD" id="cd00121">
    <property type="entry name" value="MATH"/>
    <property type="match status" value="1"/>
</dbReference>
<dbReference type="Gene3D" id="3.30.710.10">
    <property type="entry name" value="Potassium Channel Kv1.1, Chain A"/>
    <property type="match status" value="1"/>
</dbReference>
<evidence type="ECO:0000259" key="1">
    <source>
        <dbReference type="PROSITE" id="PS50097"/>
    </source>
</evidence>
<dbReference type="InterPro" id="IPR011333">
    <property type="entry name" value="SKP1/BTB/POZ_sf"/>
</dbReference>
<dbReference type="PANTHER" id="PTHR47022:SF1">
    <property type="entry name" value="BTB AND MATH DOMAIN-CONTAINING PROTEIN 36-RELATED"/>
    <property type="match status" value="1"/>
</dbReference>
<dbReference type="SMART" id="SM00225">
    <property type="entry name" value="BTB"/>
    <property type="match status" value="1"/>
</dbReference>